<evidence type="ECO:0000256" key="1">
    <source>
        <dbReference type="SAM" id="Phobius"/>
    </source>
</evidence>
<feature type="transmembrane region" description="Helical" evidence="1">
    <location>
        <begin position="45"/>
        <end position="65"/>
    </location>
</feature>
<keyword evidence="4" id="KW-1185">Reference proteome</keyword>
<evidence type="ECO:0000259" key="2">
    <source>
        <dbReference type="Pfam" id="PF06580"/>
    </source>
</evidence>
<keyword evidence="1" id="KW-0812">Transmembrane</keyword>
<dbReference type="GO" id="GO:0016020">
    <property type="term" value="C:membrane"/>
    <property type="evidence" value="ECO:0007669"/>
    <property type="project" value="InterPro"/>
</dbReference>
<comment type="caution">
    <text evidence="3">The sequence shown here is derived from an EMBL/GenBank/DDBJ whole genome shotgun (WGS) entry which is preliminary data.</text>
</comment>
<keyword evidence="3" id="KW-0418">Kinase</keyword>
<proteinExistence type="predicted"/>
<keyword evidence="1" id="KW-0472">Membrane</keyword>
<dbReference type="RefSeq" id="WP_168882798.1">
    <property type="nucleotide sequence ID" value="NZ_JABAIL010000003.1"/>
</dbReference>
<dbReference type="EMBL" id="JABAIL010000003">
    <property type="protein sequence ID" value="NLR92093.1"/>
    <property type="molecule type" value="Genomic_DNA"/>
</dbReference>
<accession>A0A7X8SL23</accession>
<feature type="transmembrane region" description="Helical" evidence="1">
    <location>
        <begin position="86"/>
        <end position="109"/>
    </location>
</feature>
<dbReference type="Proteomes" id="UP000585050">
    <property type="component" value="Unassembled WGS sequence"/>
</dbReference>
<keyword evidence="1" id="KW-1133">Transmembrane helix</keyword>
<feature type="transmembrane region" description="Helical" evidence="1">
    <location>
        <begin position="12"/>
        <end position="33"/>
    </location>
</feature>
<organism evidence="3 4">
    <name type="scientific">Flammeovirga agarivorans</name>
    <dbReference type="NCBI Taxonomy" id="2726742"/>
    <lineage>
        <taxon>Bacteria</taxon>
        <taxon>Pseudomonadati</taxon>
        <taxon>Bacteroidota</taxon>
        <taxon>Cytophagia</taxon>
        <taxon>Cytophagales</taxon>
        <taxon>Flammeovirgaceae</taxon>
        <taxon>Flammeovirga</taxon>
    </lineage>
</organism>
<dbReference type="GO" id="GO:0000155">
    <property type="term" value="F:phosphorelay sensor kinase activity"/>
    <property type="evidence" value="ECO:0007669"/>
    <property type="project" value="InterPro"/>
</dbReference>
<keyword evidence="3" id="KW-0808">Transferase</keyword>
<name>A0A7X8SL23_9BACT</name>
<sequence>MNYLWKNKSTVYSIFYPIIGGSITYLLLLMAFNRVNELSESIFKAEWIICIFFAYLWNTSVVLLSKYIGKEIKILSNISEQIFYHVLGVILGSSLVLAIIISAYFYYLIDYSNFSSFSTEMYVFQGLFLFQTILYECTWWGNRLIELRNEEFSKQEIQRTEFISKEMRLFAEDANLPLLYETLETIIGLAYKDPDEAELYAERLAKVYRNTIQSRKEEFISLKEAFSITEEVGKLLQQSRSGGMKTSFSLNDKEAELLFPPIILPRLLVSIATDYIATPIQPLELNFYVENDALVVVAHSCNEKIENPDSLTEVIKSLEETLRIYTKTPIQRIKKGNQYLIKLPAFEADHESWKSDPNASVQPGDQSLFKSI</sequence>
<evidence type="ECO:0000313" key="4">
    <source>
        <dbReference type="Proteomes" id="UP000585050"/>
    </source>
</evidence>
<dbReference type="Pfam" id="PF06580">
    <property type="entry name" value="His_kinase"/>
    <property type="match status" value="1"/>
</dbReference>
<dbReference type="AlphaFoldDB" id="A0A7X8SL23"/>
<protein>
    <submittedName>
        <fullName evidence="3">Histidine kinase</fullName>
    </submittedName>
</protein>
<reference evidence="3 4" key="1">
    <citation type="submission" date="2020-04" db="EMBL/GenBank/DDBJ databases">
        <title>Flammeovirga sp. SR4, a novel species isolated from seawater.</title>
        <authorList>
            <person name="Wang X."/>
        </authorList>
    </citation>
    <scope>NUCLEOTIDE SEQUENCE [LARGE SCALE GENOMIC DNA]</scope>
    <source>
        <strain evidence="3 4">SR4</strain>
    </source>
</reference>
<feature type="domain" description="Signal transduction histidine kinase internal region" evidence="2">
    <location>
        <begin position="178"/>
        <end position="230"/>
    </location>
</feature>
<gene>
    <name evidence="3" type="ORF">HGP29_12780</name>
</gene>
<evidence type="ECO:0000313" key="3">
    <source>
        <dbReference type="EMBL" id="NLR92093.1"/>
    </source>
</evidence>
<dbReference type="InterPro" id="IPR010559">
    <property type="entry name" value="Sig_transdc_His_kin_internal"/>
</dbReference>